<comment type="caution">
    <text evidence="1">The sequence shown here is derived from an EMBL/GenBank/DDBJ whole genome shotgun (WGS) entry which is preliminary data.</text>
</comment>
<organism evidence="1 2">
    <name type="scientific">Araneus ventricosus</name>
    <name type="common">Orbweaver spider</name>
    <name type="synonym">Epeira ventricosa</name>
    <dbReference type="NCBI Taxonomy" id="182803"/>
    <lineage>
        <taxon>Eukaryota</taxon>
        <taxon>Metazoa</taxon>
        <taxon>Ecdysozoa</taxon>
        <taxon>Arthropoda</taxon>
        <taxon>Chelicerata</taxon>
        <taxon>Arachnida</taxon>
        <taxon>Araneae</taxon>
        <taxon>Araneomorphae</taxon>
        <taxon>Entelegynae</taxon>
        <taxon>Araneoidea</taxon>
        <taxon>Araneidae</taxon>
        <taxon>Araneus</taxon>
    </lineage>
</organism>
<gene>
    <name evidence="1" type="ORF">AVEN_16878_1</name>
</gene>
<sequence>MENPTRRLGEEAANREEGRNNPFQFPISVWKKCSEWLPLSLAFAFLTHARLHMGRDAPLSSKRNADAGQRFLLSTYNVPGRNAHGKEEKHWLGLQSSLLAGLCFLCLASCGLRHTEEEIAFALHLQLVIH</sequence>
<evidence type="ECO:0000313" key="1">
    <source>
        <dbReference type="EMBL" id="GBN04760.1"/>
    </source>
</evidence>
<keyword evidence="2" id="KW-1185">Reference proteome</keyword>
<evidence type="ECO:0000313" key="2">
    <source>
        <dbReference type="Proteomes" id="UP000499080"/>
    </source>
</evidence>
<dbReference type="EMBL" id="BGPR01004913">
    <property type="protein sequence ID" value="GBN04760.1"/>
    <property type="molecule type" value="Genomic_DNA"/>
</dbReference>
<reference evidence="1 2" key="1">
    <citation type="journal article" date="2019" name="Sci. Rep.">
        <title>Orb-weaving spider Araneus ventricosus genome elucidates the spidroin gene catalogue.</title>
        <authorList>
            <person name="Kono N."/>
            <person name="Nakamura H."/>
            <person name="Ohtoshi R."/>
            <person name="Moran D.A.P."/>
            <person name="Shinohara A."/>
            <person name="Yoshida Y."/>
            <person name="Fujiwara M."/>
            <person name="Mori M."/>
            <person name="Tomita M."/>
            <person name="Arakawa K."/>
        </authorList>
    </citation>
    <scope>NUCLEOTIDE SEQUENCE [LARGE SCALE GENOMIC DNA]</scope>
</reference>
<name>A0A4Y2KRV8_ARAVE</name>
<dbReference type="AlphaFoldDB" id="A0A4Y2KRV8"/>
<proteinExistence type="predicted"/>
<protein>
    <submittedName>
        <fullName evidence="1">Uncharacterized protein</fullName>
    </submittedName>
</protein>
<accession>A0A4Y2KRV8</accession>
<dbReference type="Proteomes" id="UP000499080">
    <property type="component" value="Unassembled WGS sequence"/>
</dbReference>